<dbReference type="PANTHER" id="PTHR40037:SF1">
    <property type="entry name" value="PHOSPHOESTERASE SAOUHSC_00951-RELATED"/>
    <property type="match status" value="1"/>
</dbReference>
<sequence>MLRRCIMVFPKFENGEIIDNIRKKYDPLASHVKPHITLVFPFESDISSDDLREHILYSVSGISKFEIVLKGIEPVNSFGKYLFLNIEEGRDYIIELHKRLYKGILENYYPQWLKGNTFLPHMTIGCFDNDDDFKKAIDETKDIINSFKTIVNEVCVEIIDENEDSILELVIPLE</sequence>
<organism evidence="1 2">
    <name type="scientific">Caloramator quimbayensis</name>
    <dbReference type="NCBI Taxonomy" id="1147123"/>
    <lineage>
        <taxon>Bacteria</taxon>
        <taxon>Bacillati</taxon>
        <taxon>Bacillota</taxon>
        <taxon>Clostridia</taxon>
        <taxon>Eubacteriales</taxon>
        <taxon>Clostridiaceae</taxon>
        <taxon>Caloramator</taxon>
    </lineage>
</organism>
<evidence type="ECO:0000313" key="2">
    <source>
        <dbReference type="Proteomes" id="UP000190105"/>
    </source>
</evidence>
<accession>A0A1T4WE42</accession>
<dbReference type="RefSeq" id="WP_078695093.1">
    <property type="nucleotide sequence ID" value="NZ_FUYH01000001.1"/>
</dbReference>
<evidence type="ECO:0000313" key="1">
    <source>
        <dbReference type="EMBL" id="SKA75574.1"/>
    </source>
</evidence>
<dbReference type="InterPro" id="IPR050580">
    <property type="entry name" value="2H_phosphoesterase_YjcG-like"/>
</dbReference>
<proteinExistence type="predicted"/>
<keyword evidence="2" id="KW-1185">Reference proteome</keyword>
<protein>
    <submittedName>
        <fullName evidence="1">2'-5' RNA ligase</fullName>
    </submittedName>
</protein>
<keyword evidence="1" id="KW-0436">Ligase</keyword>
<gene>
    <name evidence="1" type="ORF">SAMN05443428_10148</name>
</gene>
<dbReference type="InterPro" id="IPR009097">
    <property type="entry name" value="Cyclic_Pdiesterase"/>
</dbReference>
<reference evidence="2" key="1">
    <citation type="submission" date="2017-02" db="EMBL/GenBank/DDBJ databases">
        <authorList>
            <person name="Varghese N."/>
            <person name="Submissions S."/>
        </authorList>
    </citation>
    <scope>NUCLEOTIDE SEQUENCE [LARGE SCALE GENOMIC DNA]</scope>
    <source>
        <strain evidence="2">USBA 833</strain>
    </source>
</reference>
<dbReference type="GO" id="GO:0016874">
    <property type="term" value="F:ligase activity"/>
    <property type="evidence" value="ECO:0007669"/>
    <property type="project" value="UniProtKB-KW"/>
</dbReference>
<dbReference type="Pfam" id="PF13563">
    <property type="entry name" value="2_5_RNA_ligase2"/>
    <property type="match status" value="1"/>
</dbReference>
<dbReference type="OrthoDB" id="1524661at2"/>
<name>A0A1T4WE42_9CLOT</name>
<dbReference type="Gene3D" id="3.90.1140.10">
    <property type="entry name" value="Cyclic phosphodiesterase"/>
    <property type="match status" value="1"/>
</dbReference>
<dbReference type="Proteomes" id="UP000190105">
    <property type="component" value="Unassembled WGS sequence"/>
</dbReference>
<dbReference type="EMBL" id="FUYH01000001">
    <property type="protein sequence ID" value="SKA75574.1"/>
    <property type="molecule type" value="Genomic_DNA"/>
</dbReference>
<dbReference type="PANTHER" id="PTHR40037">
    <property type="entry name" value="PHOSPHOESTERASE YJCG-RELATED"/>
    <property type="match status" value="1"/>
</dbReference>
<dbReference type="SUPFAM" id="SSF55144">
    <property type="entry name" value="LigT-like"/>
    <property type="match status" value="1"/>
</dbReference>
<dbReference type="AlphaFoldDB" id="A0A1T4WE42"/>
<dbReference type="STRING" id="1147123.SAMN05443428_10148"/>